<dbReference type="Gene3D" id="2.40.10.220">
    <property type="entry name" value="predicted glycosyltransferase like domains"/>
    <property type="match status" value="1"/>
</dbReference>
<feature type="domain" description="PilZ" evidence="1">
    <location>
        <begin position="98"/>
        <end position="207"/>
    </location>
</feature>
<keyword evidence="4" id="KW-1185">Reference proteome</keyword>
<dbReference type="STRING" id="1305675.BFG57_00330"/>
<dbReference type="GO" id="GO:0035438">
    <property type="term" value="F:cyclic-di-GMP binding"/>
    <property type="evidence" value="ECO:0007669"/>
    <property type="project" value="InterPro"/>
</dbReference>
<dbReference type="AlphaFoldDB" id="A0A1E5LHC8"/>
<dbReference type="Proteomes" id="UP000095209">
    <property type="component" value="Unassembled WGS sequence"/>
</dbReference>
<evidence type="ECO:0000259" key="1">
    <source>
        <dbReference type="Pfam" id="PF07238"/>
    </source>
</evidence>
<evidence type="ECO:0000313" key="4">
    <source>
        <dbReference type="Proteomes" id="UP000095209"/>
    </source>
</evidence>
<protein>
    <recommendedName>
        <fullName evidence="5">Pilus assembly protein PilZ</fullName>
    </recommendedName>
</protein>
<dbReference type="InterPro" id="IPR009875">
    <property type="entry name" value="PilZ_domain"/>
</dbReference>
<proteinExistence type="predicted"/>
<evidence type="ECO:0000313" key="3">
    <source>
        <dbReference type="EMBL" id="OEH93477.1"/>
    </source>
</evidence>
<organism evidence="3 4">
    <name type="scientific">Bacillus solimangrovi</name>
    <dbReference type="NCBI Taxonomy" id="1305675"/>
    <lineage>
        <taxon>Bacteria</taxon>
        <taxon>Bacillati</taxon>
        <taxon>Bacillota</taxon>
        <taxon>Bacilli</taxon>
        <taxon>Bacillales</taxon>
        <taxon>Bacillaceae</taxon>
        <taxon>Bacillus</taxon>
    </lineage>
</organism>
<dbReference type="InterPro" id="IPR009926">
    <property type="entry name" value="T3SS_YcgR_PilZN"/>
</dbReference>
<reference evidence="3 4" key="1">
    <citation type="submission" date="2016-08" db="EMBL/GenBank/DDBJ databases">
        <title>Genome of Bacillus solimangrovi GH2-4.</title>
        <authorList>
            <person name="Lim S."/>
            <person name="Kim B.-C."/>
        </authorList>
    </citation>
    <scope>NUCLEOTIDE SEQUENCE [LARGE SCALE GENOMIC DNA]</scope>
    <source>
        <strain evidence="3 4">GH2-4</strain>
    </source>
</reference>
<feature type="domain" description="Type III secretion system flagellar brake protein YcgR PilZN" evidence="2">
    <location>
        <begin position="4"/>
        <end position="89"/>
    </location>
</feature>
<name>A0A1E5LHC8_9BACI</name>
<accession>A0A1E5LHC8</accession>
<sequence length="218" mass="25273">MVFKIGDTFELRNLNNNEQLLKTKIIEIDENNLYIQEPVDPKTNKSVYLARGDKFEVTYRQPDSAVYMFKSEILMSISGAMPMFVLRKPKKDEIKRVQRRNYVRVDAILDMQFHPLDDEFTPFKAYSLNISGGGIAVSLPTNHGLEPNMKAKIQFKLPMAKGNKHEVEVLGQVIRIMKKKNANDKASIEFLDLQSVDQRNIIRYTFEQQLAGRKTKFR</sequence>
<evidence type="ECO:0000259" key="2">
    <source>
        <dbReference type="Pfam" id="PF12945"/>
    </source>
</evidence>
<dbReference type="Pfam" id="PF07238">
    <property type="entry name" value="PilZ"/>
    <property type="match status" value="1"/>
</dbReference>
<dbReference type="EMBL" id="MJEH01000011">
    <property type="protein sequence ID" value="OEH93477.1"/>
    <property type="molecule type" value="Genomic_DNA"/>
</dbReference>
<evidence type="ECO:0008006" key="5">
    <source>
        <dbReference type="Google" id="ProtNLM"/>
    </source>
</evidence>
<gene>
    <name evidence="3" type="ORF">BFG57_00330</name>
</gene>
<dbReference type="Pfam" id="PF12945">
    <property type="entry name" value="PilZNR"/>
    <property type="match status" value="1"/>
</dbReference>
<comment type="caution">
    <text evidence="3">The sequence shown here is derived from an EMBL/GenBank/DDBJ whole genome shotgun (WGS) entry which is preliminary data.</text>
</comment>